<gene>
    <name evidence="2" type="ORF">C8N24_2707</name>
</gene>
<comment type="caution">
    <text evidence="2">The sequence shown here is derived from an EMBL/GenBank/DDBJ whole genome shotgun (WGS) entry which is preliminary data.</text>
</comment>
<evidence type="ECO:0008006" key="4">
    <source>
        <dbReference type="Google" id="ProtNLM"/>
    </source>
</evidence>
<dbReference type="SUPFAM" id="SSF51445">
    <property type="entry name" value="(Trans)glycosidases"/>
    <property type="match status" value="1"/>
</dbReference>
<evidence type="ECO:0000313" key="2">
    <source>
        <dbReference type="EMBL" id="RKQ92851.1"/>
    </source>
</evidence>
<accession>A0A660LIT0</accession>
<keyword evidence="3" id="KW-1185">Reference proteome</keyword>
<reference evidence="2 3" key="1">
    <citation type="submission" date="2018-10" db="EMBL/GenBank/DDBJ databases">
        <title>Genomic Encyclopedia of Archaeal and Bacterial Type Strains, Phase II (KMG-II): from individual species to whole genera.</title>
        <authorList>
            <person name="Goeker M."/>
        </authorList>
    </citation>
    <scope>NUCLEOTIDE SEQUENCE [LARGE SCALE GENOMIC DNA]</scope>
    <source>
        <strain evidence="2 3">DSM 14954</strain>
    </source>
</reference>
<evidence type="ECO:0000313" key="3">
    <source>
        <dbReference type="Proteomes" id="UP000278962"/>
    </source>
</evidence>
<dbReference type="AlphaFoldDB" id="A0A660LIT0"/>
<name>A0A660LIT0_9ACTN</name>
<protein>
    <recommendedName>
        <fullName evidence="4">Glycoside hydrolase family 42 N-terminal domain-containing protein</fullName>
    </recommendedName>
</protein>
<dbReference type="Gene3D" id="3.20.20.80">
    <property type="entry name" value="Glycosidases"/>
    <property type="match status" value="1"/>
</dbReference>
<dbReference type="GO" id="GO:0004553">
    <property type="term" value="F:hydrolase activity, hydrolyzing O-glycosyl compounds"/>
    <property type="evidence" value="ECO:0007669"/>
    <property type="project" value="TreeGrafter"/>
</dbReference>
<dbReference type="EMBL" id="RBIL01000001">
    <property type="protein sequence ID" value="RKQ92851.1"/>
    <property type="molecule type" value="Genomic_DNA"/>
</dbReference>
<proteinExistence type="predicted"/>
<keyword evidence="1" id="KW-0732">Signal</keyword>
<dbReference type="PANTHER" id="PTHR12631">
    <property type="entry name" value="ALPHA-L-IDURONIDASE"/>
    <property type="match status" value="1"/>
</dbReference>
<dbReference type="Proteomes" id="UP000278962">
    <property type="component" value="Unassembled WGS sequence"/>
</dbReference>
<evidence type="ECO:0000256" key="1">
    <source>
        <dbReference type="SAM" id="SignalP"/>
    </source>
</evidence>
<feature type="chain" id="PRO_5024919151" description="Glycoside hydrolase family 42 N-terminal domain-containing protein" evidence="1">
    <location>
        <begin position="26"/>
        <end position="291"/>
    </location>
</feature>
<sequence length="291" mass="31764">MRMIRRALPFLLLCLALLLPSSAHAAKSQKKVIWGPVELDGESQFPIYKDLGVGTYQMLLEWDQVGVLEPLDAKDPEDASYEWSEEIDSAISEAKRNGIKVALSITGRPDWAKASDFKDFVTAAAKRYKAVHTWAIGDGPVKPAKDYPRMLDDAYAALKAAGKSNKVIGGNGNSRLKLGNGKEARMDYFGTDPTARKAPTKASLAKLKKRAGDHKLWLGPVSLATSDGGAFRLTQAAQATWITNAFKLIKSDADVAALSYRKLRDELGAPFTGLMDSDGEKKPSYNAYKRA</sequence>
<organism evidence="2 3">
    <name type="scientific">Solirubrobacter pauli</name>
    <dbReference type="NCBI Taxonomy" id="166793"/>
    <lineage>
        <taxon>Bacteria</taxon>
        <taxon>Bacillati</taxon>
        <taxon>Actinomycetota</taxon>
        <taxon>Thermoleophilia</taxon>
        <taxon>Solirubrobacterales</taxon>
        <taxon>Solirubrobacteraceae</taxon>
        <taxon>Solirubrobacter</taxon>
    </lineage>
</organism>
<feature type="signal peptide" evidence="1">
    <location>
        <begin position="1"/>
        <end position="25"/>
    </location>
</feature>
<dbReference type="PANTHER" id="PTHR12631:SF10">
    <property type="entry name" value="BETA-XYLOSIDASE-LIKE PROTEIN-RELATED"/>
    <property type="match status" value="1"/>
</dbReference>
<dbReference type="InterPro" id="IPR017853">
    <property type="entry name" value="GH"/>
</dbReference>
<dbReference type="InterPro" id="IPR051923">
    <property type="entry name" value="Glycosyl_Hydrolase_39"/>
</dbReference>